<evidence type="ECO:0000256" key="11">
    <source>
        <dbReference type="ARBA" id="ARBA00022964"/>
    </source>
</evidence>
<keyword evidence="16" id="KW-0539">Nucleus</keyword>
<dbReference type="GO" id="GO:0005634">
    <property type="term" value="C:nucleus"/>
    <property type="evidence" value="ECO:0007669"/>
    <property type="project" value="UniProtKB-SubCell"/>
</dbReference>
<keyword evidence="11" id="KW-0223">Dioxygenase</keyword>
<evidence type="ECO:0000313" key="24">
    <source>
        <dbReference type="Proteomes" id="UP000326565"/>
    </source>
</evidence>
<evidence type="ECO:0000256" key="17">
    <source>
        <dbReference type="ARBA" id="ARBA00031083"/>
    </source>
</evidence>
<evidence type="ECO:0000256" key="13">
    <source>
        <dbReference type="ARBA" id="ARBA00023004"/>
    </source>
</evidence>
<dbReference type="InterPro" id="IPR003347">
    <property type="entry name" value="JmjC_dom"/>
</dbReference>
<dbReference type="GO" id="GO:0140680">
    <property type="term" value="F:histone H3K36me/H3K36me2 demethylase activity"/>
    <property type="evidence" value="ECO:0007669"/>
    <property type="project" value="UniProtKB-EC"/>
</dbReference>
<evidence type="ECO:0000256" key="18">
    <source>
        <dbReference type="ARBA" id="ARBA00047915"/>
    </source>
</evidence>
<dbReference type="InterPro" id="IPR001138">
    <property type="entry name" value="Zn2Cys6_DnaBD"/>
</dbReference>
<feature type="compositionally biased region" description="Polar residues" evidence="20">
    <location>
        <begin position="1079"/>
        <end position="1088"/>
    </location>
</feature>
<protein>
    <recommendedName>
        <fullName evidence="6">JmjC domain-containing histone demethylation protein 1</fullName>
        <ecNumber evidence="5">1.14.11.27</ecNumber>
    </recommendedName>
    <alternativeName>
        <fullName evidence="17">[Histone-H3]-lysine-36 demethylase 1</fullName>
    </alternativeName>
</protein>
<comment type="cofactor">
    <cofactor evidence="1">
        <name>Fe(2+)</name>
        <dbReference type="ChEBI" id="CHEBI:29033"/>
    </cofactor>
</comment>
<dbReference type="EC" id="1.14.11.27" evidence="5"/>
<keyword evidence="8 19" id="KW-0863">Zinc-finger</keyword>
<dbReference type="CDD" id="cd15517">
    <property type="entry name" value="PHD_TCF19_like"/>
    <property type="match status" value="1"/>
</dbReference>
<evidence type="ECO:0000259" key="22">
    <source>
        <dbReference type="PROSITE" id="PS51184"/>
    </source>
</evidence>
<feature type="domain" description="PHD-type" evidence="21">
    <location>
        <begin position="323"/>
        <end position="383"/>
    </location>
</feature>
<feature type="compositionally biased region" description="Basic and acidic residues" evidence="20">
    <location>
        <begin position="1267"/>
        <end position="1279"/>
    </location>
</feature>
<evidence type="ECO:0000256" key="3">
    <source>
        <dbReference type="ARBA" id="ARBA00004123"/>
    </source>
</evidence>
<evidence type="ECO:0000256" key="20">
    <source>
        <dbReference type="SAM" id="MobiDB-lite"/>
    </source>
</evidence>
<dbReference type="PANTHER" id="PTHR23123">
    <property type="entry name" value="PHD/F-BOX CONTAINING PROTEIN"/>
    <property type="match status" value="1"/>
</dbReference>
<evidence type="ECO:0000256" key="12">
    <source>
        <dbReference type="ARBA" id="ARBA00023002"/>
    </source>
</evidence>
<dbReference type="InterPro" id="IPR041070">
    <property type="entry name" value="JHD"/>
</dbReference>
<keyword evidence="24" id="KW-1185">Reference proteome</keyword>
<comment type="subcellular location">
    <subcellularLocation>
        <location evidence="3">Nucleus</location>
    </subcellularLocation>
</comment>
<evidence type="ECO:0000256" key="5">
    <source>
        <dbReference type="ARBA" id="ARBA00013246"/>
    </source>
</evidence>
<evidence type="ECO:0000256" key="8">
    <source>
        <dbReference type="ARBA" id="ARBA00022771"/>
    </source>
</evidence>
<keyword evidence="13" id="KW-0408">Iron</keyword>
<dbReference type="PROSITE" id="PS51184">
    <property type="entry name" value="JMJC"/>
    <property type="match status" value="1"/>
</dbReference>
<comment type="catalytic activity">
    <reaction evidence="18">
        <text>N(6),N(6)-dimethyl-L-lysyl(36)-[histone H3] + 2 2-oxoglutarate + 2 O2 = L-lysyl(36)-[histone H3] + 2 formaldehyde + 2 succinate + 2 CO2</text>
        <dbReference type="Rhea" id="RHEA:42032"/>
        <dbReference type="Rhea" id="RHEA-COMP:9785"/>
        <dbReference type="Rhea" id="RHEA-COMP:9787"/>
        <dbReference type="ChEBI" id="CHEBI:15379"/>
        <dbReference type="ChEBI" id="CHEBI:16526"/>
        <dbReference type="ChEBI" id="CHEBI:16810"/>
        <dbReference type="ChEBI" id="CHEBI:16842"/>
        <dbReference type="ChEBI" id="CHEBI:29969"/>
        <dbReference type="ChEBI" id="CHEBI:30031"/>
        <dbReference type="ChEBI" id="CHEBI:61976"/>
        <dbReference type="EC" id="1.14.11.27"/>
    </reaction>
</comment>
<dbReference type="InterPro" id="IPR019786">
    <property type="entry name" value="Zinc_finger_PHD-type_CS"/>
</dbReference>
<dbReference type="InterPro" id="IPR019787">
    <property type="entry name" value="Znf_PHD-finger"/>
</dbReference>
<feature type="region of interest" description="Disordered" evidence="20">
    <location>
        <begin position="896"/>
        <end position="989"/>
    </location>
</feature>
<dbReference type="GO" id="GO:0000981">
    <property type="term" value="F:DNA-binding transcription factor activity, RNA polymerase II-specific"/>
    <property type="evidence" value="ECO:0007669"/>
    <property type="project" value="InterPro"/>
</dbReference>
<feature type="compositionally biased region" description="Basic and acidic residues" evidence="20">
    <location>
        <begin position="1296"/>
        <end position="1307"/>
    </location>
</feature>
<feature type="compositionally biased region" description="Polar residues" evidence="20">
    <location>
        <begin position="1311"/>
        <end position="1335"/>
    </location>
</feature>
<dbReference type="OrthoDB" id="5876800at2759"/>
<evidence type="ECO:0000256" key="14">
    <source>
        <dbReference type="ARBA" id="ARBA00023015"/>
    </source>
</evidence>
<feature type="domain" description="JmjC" evidence="22">
    <location>
        <begin position="580"/>
        <end position="738"/>
    </location>
</feature>
<dbReference type="Pfam" id="PF02373">
    <property type="entry name" value="JmjC"/>
    <property type="match status" value="1"/>
</dbReference>
<dbReference type="PROSITE" id="PS01359">
    <property type="entry name" value="ZF_PHD_1"/>
    <property type="match status" value="1"/>
</dbReference>
<accession>A0A5N5X4X6</accession>
<dbReference type="Gene3D" id="2.60.120.650">
    <property type="entry name" value="Cupin"/>
    <property type="match status" value="2"/>
</dbReference>
<dbReference type="InterPro" id="IPR011011">
    <property type="entry name" value="Znf_FYVE_PHD"/>
</dbReference>
<gene>
    <name evidence="23" type="ORF">BDV29DRAFT_122333</name>
</gene>
<evidence type="ECO:0000256" key="19">
    <source>
        <dbReference type="PROSITE-ProRule" id="PRU00146"/>
    </source>
</evidence>
<name>A0A5N5X4X6_9EURO</name>
<dbReference type="SUPFAM" id="SSF57903">
    <property type="entry name" value="FYVE/PHD zinc finger"/>
    <property type="match status" value="1"/>
</dbReference>
<feature type="compositionally biased region" description="Basic and acidic residues" evidence="20">
    <location>
        <begin position="126"/>
        <end position="138"/>
    </location>
</feature>
<keyword evidence="14" id="KW-0805">Transcription regulation</keyword>
<keyword evidence="15" id="KW-0804">Transcription</keyword>
<dbReference type="EMBL" id="ML732208">
    <property type="protein sequence ID" value="KAB8074574.1"/>
    <property type="molecule type" value="Genomic_DNA"/>
</dbReference>
<dbReference type="CDD" id="cd00067">
    <property type="entry name" value="GAL4"/>
    <property type="match status" value="1"/>
</dbReference>
<evidence type="ECO:0000256" key="15">
    <source>
        <dbReference type="ARBA" id="ARBA00023163"/>
    </source>
</evidence>
<evidence type="ECO:0000256" key="10">
    <source>
        <dbReference type="ARBA" id="ARBA00022853"/>
    </source>
</evidence>
<keyword evidence="12" id="KW-0560">Oxidoreductase</keyword>
<evidence type="ECO:0000256" key="16">
    <source>
        <dbReference type="ARBA" id="ARBA00023242"/>
    </source>
</evidence>
<feature type="region of interest" description="Disordered" evidence="20">
    <location>
        <begin position="99"/>
        <end position="138"/>
    </location>
</feature>
<dbReference type="InterPro" id="IPR050690">
    <property type="entry name" value="JHDM1_Histone_Demethylase"/>
</dbReference>
<keyword evidence="9" id="KW-0862">Zinc</keyword>
<dbReference type="Pfam" id="PF00628">
    <property type="entry name" value="PHD"/>
    <property type="match status" value="1"/>
</dbReference>
<reference evidence="23 24" key="1">
    <citation type="submission" date="2019-04" db="EMBL/GenBank/DDBJ databases">
        <title>Friends and foes A comparative genomics study of 23 Aspergillus species from section Flavi.</title>
        <authorList>
            <consortium name="DOE Joint Genome Institute"/>
            <person name="Kjaerbolling I."/>
            <person name="Vesth T."/>
            <person name="Frisvad J.C."/>
            <person name="Nybo J.L."/>
            <person name="Theobald S."/>
            <person name="Kildgaard S."/>
            <person name="Isbrandt T."/>
            <person name="Kuo A."/>
            <person name="Sato A."/>
            <person name="Lyhne E.K."/>
            <person name="Kogle M.E."/>
            <person name="Wiebenga A."/>
            <person name="Kun R.S."/>
            <person name="Lubbers R.J."/>
            <person name="Makela M.R."/>
            <person name="Barry K."/>
            <person name="Chovatia M."/>
            <person name="Clum A."/>
            <person name="Daum C."/>
            <person name="Haridas S."/>
            <person name="He G."/>
            <person name="LaButti K."/>
            <person name="Lipzen A."/>
            <person name="Mondo S."/>
            <person name="Riley R."/>
            <person name="Salamov A."/>
            <person name="Simmons B.A."/>
            <person name="Magnuson J.K."/>
            <person name="Henrissat B."/>
            <person name="Mortensen U.H."/>
            <person name="Larsen T.O."/>
            <person name="Devries R.P."/>
            <person name="Grigoriev I.V."/>
            <person name="Machida M."/>
            <person name="Baker S.E."/>
            <person name="Andersen M.R."/>
        </authorList>
    </citation>
    <scope>NUCLEOTIDE SEQUENCE [LARGE SCALE GENOMIC DNA]</scope>
    <source>
        <strain evidence="23 24">CBS 151.66</strain>
    </source>
</reference>
<proteinExistence type="inferred from homology"/>
<evidence type="ECO:0000256" key="9">
    <source>
        <dbReference type="ARBA" id="ARBA00022833"/>
    </source>
</evidence>
<comment type="function">
    <text evidence="2">Histone demethylase that specifically demethylates 'Lys-36' of histone H3, thereby playing a central role in histone code.</text>
</comment>
<dbReference type="SMART" id="SM00249">
    <property type="entry name" value="PHD"/>
    <property type="match status" value="1"/>
</dbReference>
<comment type="similarity">
    <text evidence="4">Belongs to the JHDM1 histone demethylase family.</text>
</comment>
<evidence type="ECO:0000256" key="7">
    <source>
        <dbReference type="ARBA" id="ARBA00022723"/>
    </source>
</evidence>
<dbReference type="SUPFAM" id="SSF51197">
    <property type="entry name" value="Clavaminate synthase-like"/>
    <property type="match status" value="1"/>
</dbReference>
<dbReference type="SMART" id="SM00558">
    <property type="entry name" value="JmjC"/>
    <property type="match status" value="1"/>
</dbReference>
<feature type="compositionally biased region" description="Polar residues" evidence="20">
    <location>
        <begin position="1221"/>
        <end position="1245"/>
    </location>
</feature>
<dbReference type="Proteomes" id="UP000326565">
    <property type="component" value="Unassembled WGS sequence"/>
</dbReference>
<evidence type="ECO:0000256" key="1">
    <source>
        <dbReference type="ARBA" id="ARBA00001954"/>
    </source>
</evidence>
<feature type="compositionally biased region" description="Low complexity" evidence="20">
    <location>
        <begin position="950"/>
        <end position="965"/>
    </location>
</feature>
<organism evidence="23 24">
    <name type="scientific">Aspergillus leporis</name>
    <dbReference type="NCBI Taxonomy" id="41062"/>
    <lineage>
        <taxon>Eukaryota</taxon>
        <taxon>Fungi</taxon>
        <taxon>Dikarya</taxon>
        <taxon>Ascomycota</taxon>
        <taxon>Pezizomycotina</taxon>
        <taxon>Eurotiomycetes</taxon>
        <taxon>Eurotiomycetidae</taxon>
        <taxon>Eurotiales</taxon>
        <taxon>Aspergillaceae</taxon>
        <taxon>Aspergillus</taxon>
        <taxon>Aspergillus subgen. Circumdati</taxon>
    </lineage>
</organism>
<feature type="region of interest" description="Disordered" evidence="20">
    <location>
        <begin position="1"/>
        <end position="41"/>
    </location>
</feature>
<feature type="region of interest" description="Disordered" evidence="20">
    <location>
        <begin position="1074"/>
        <end position="1103"/>
    </location>
</feature>
<evidence type="ECO:0000256" key="4">
    <source>
        <dbReference type="ARBA" id="ARBA00008037"/>
    </source>
</evidence>
<dbReference type="PROSITE" id="PS50016">
    <property type="entry name" value="ZF_PHD_2"/>
    <property type="match status" value="1"/>
</dbReference>
<evidence type="ECO:0000256" key="6">
    <source>
        <dbReference type="ARBA" id="ARBA00015153"/>
    </source>
</evidence>
<dbReference type="GO" id="GO:0008270">
    <property type="term" value="F:zinc ion binding"/>
    <property type="evidence" value="ECO:0007669"/>
    <property type="project" value="UniProtKB-KW"/>
</dbReference>
<evidence type="ECO:0000256" key="2">
    <source>
        <dbReference type="ARBA" id="ARBA00003909"/>
    </source>
</evidence>
<feature type="compositionally biased region" description="Basic and acidic residues" evidence="20">
    <location>
        <begin position="899"/>
        <end position="917"/>
    </location>
</feature>
<feature type="region of interest" description="Disordered" evidence="20">
    <location>
        <begin position="240"/>
        <end position="261"/>
    </location>
</feature>
<dbReference type="InterPro" id="IPR001965">
    <property type="entry name" value="Znf_PHD"/>
</dbReference>
<evidence type="ECO:0000313" key="23">
    <source>
        <dbReference type="EMBL" id="KAB8074574.1"/>
    </source>
</evidence>
<feature type="compositionally biased region" description="Polar residues" evidence="20">
    <location>
        <begin position="1"/>
        <end position="12"/>
    </location>
</feature>
<keyword evidence="10" id="KW-0156">Chromatin regulator</keyword>
<feature type="compositionally biased region" description="Low complexity" evidence="20">
    <location>
        <begin position="1201"/>
        <end position="1213"/>
    </location>
</feature>
<feature type="compositionally biased region" description="Low complexity" evidence="20">
    <location>
        <begin position="1337"/>
        <end position="1353"/>
    </location>
</feature>
<dbReference type="Pfam" id="PF17811">
    <property type="entry name" value="JHD"/>
    <property type="match status" value="1"/>
</dbReference>
<keyword evidence="7" id="KW-0479">Metal-binding</keyword>
<evidence type="ECO:0000259" key="21">
    <source>
        <dbReference type="PROSITE" id="PS50016"/>
    </source>
</evidence>
<feature type="region of interest" description="Disordered" evidence="20">
    <location>
        <begin position="1120"/>
        <end position="1398"/>
    </location>
</feature>
<sequence>MITATSFLNHSGSRPPRYRTPSPPRRAVEPISPCTTGDARASWVDRGTPRVANSDRDLFAQNHSRYAAADGGSHQRSGHGRSSSTIDTLATIALATSPTFAPLPYRPPSRNSTPAKSLFPSEPADFAERPAKRPRSEKDISPFYQHRKGAVPDSNPPSTFDSMKTDAELLLNFARPSNFHHTAPSSKRVSIDESYQYGNEAKRHVKDGFGASYLSFGQEKSVSNALGNSSFPLSRMRSQSDGSAVISRPAIHNTRPNTSSSTLQPILWQEEGDDGESNWPSLTNAAADNVRFGAQASGANVAQASLSFTSKVEDDTESEESGQASCAACNLVRIPMETGEQGDVTWISCDGCKRWFHIVCAGFKNDREIRTVDKFICRECRPIHGQTTFVRKSSRARTAIDYAGLNQGLVKTATDSMEHHYIEPIRQGRIRFLPENFPRMHPELVTAEYFERGNGMTEPIVIPANLNTRDTVPTNSSDFDALVQEASTQEMFDELLEHVPEECQSGETVIDCGQDQLDMVIPEGLTVKAVAELYGPEERVEVIDVKSQQGEDKRWTMQKWADYYESTGSKVVRNVISLEVSQSKLGKLIRRPKIVRDLDLQDSVWPEELQALGDYPKVQFYCLMSVADCYTDFHIDFGGSSVYYHILKGKKTFFFIPPKDKHLKKYEEWCNSPAQDSTFLGDQTKECYRVDLSEGDTMLIPSGWIHAVWTPKDSLVIGGNFLTRLNYGMQIKIAKIEKDTKVPRKFRYPFFQKIQWYAALKYLDDDPIPQSVLDAFAQDENYRFHRDYPIYYEFGERTNTSPSGSPYHNSRFYSQAELEGLPDLAKYLLRTALIAGSYIVEGVTADSRNAIKRSIPKGVGDPIDTVRRFGIWVAWKRGNEKAAQWTRPGVVESNAKLSLSEKKSAGRPSRRSERNMDSQRMYAERQAVQRPLEQSRETSNEFSGSGVLLPPSTVTTTTTPVISSVNGVKDETPSRPRNLPRGSGLGPKRVACDACRKRRIRCHHKDEQSDSTPTKQMAVGVFAGSQTSLAHDAASALSSLAAIASEAGFQDGNGNGLDRFETVGKYGPTVMGTPHAATNKLNDTSPDGVNSGKKGRSKACDDCRKSKRRCIHDEYGRIDPVKAQERSKPRAAASAKRPRPSEEIFHPTPNKRPKQESTSPLDRPAYLNQEGEIVDVQAAQSSAHIHQTDFDTIPLSETSRANQSVSQQSSMAAARKEAPVAQNSYASPPTFQTDDVVTKEVNSASVPKPAVSLVSPPTSLADETDAPQDHADAEGEHSAVFETPTSNARHSSRQPRHVDRYMPELHVVKSIKSSAHTPTTRRSSFGASSTGTRRTTPGPSSGSKKSLSRPSSSHAKTPTTDKKFDSHATSISPGQSGKHPKREREAGTDGEPDAESMRLIRELQEQEFGLRKRATRV</sequence>